<comment type="caution">
    <text evidence="1">The sequence shown here is derived from an EMBL/GenBank/DDBJ whole genome shotgun (WGS) entry which is preliminary data.</text>
</comment>
<organism evidence="1 2">
    <name type="scientific">Zymoseptoria brevis</name>
    <dbReference type="NCBI Taxonomy" id="1047168"/>
    <lineage>
        <taxon>Eukaryota</taxon>
        <taxon>Fungi</taxon>
        <taxon>Dikarya</taxon>
        <taxon>Ascomycota</taxon>
        <taxon>Pezizomycotina</taxon>
        <taxon>Dothideomycetes</taxon>
        <taxon>Dothideomycetidae</taxon>
        <taxon>Mycosphaerellales</taxon>
        <taxon>Mycosphaerellaceae</taxon>
        <taxon>Zymoseptoria</taxon>
    </lineage>
</organism>
<name>A0A0F4GGW8_9PEZI</name>
<accession>A0A0F4GGW8</accession>
<reference evidence="1 2" key="1">
    <citation type="submission" date="2015-03" db="EMBL/GenBank/DDBJ databases">
        <title>RNA-seq based gene annotation and comparative genomics of four Zymoseptoria species reveal species-specific pathogenicity related genes and transposable element activity.</title>
        <authorList>
            <person name="Grandaubert J."/>
            <person name="Bhattacharyya A."/>
            <person name="Stukenbrock E.H."/>
        </authorList>
    </citation>
    <scope>NUCLEOTIDE SEQUENCE [LARGE SCALE GENOMIC DNA]</scope>
    <source>
        <strain evidence="1 2">Zb18110</strain>
    </source>
</reference>
<evidence type="ECO:0000313" key="1">
    <source>
        <dbReference type="EMBL" id="KJX96709.1"/>
    </source>
</evidence>
<dbReference type="EMBL" id="LAFY01000597">
    <property type="protein sequence ID" value="KJX96709.1"/>
    <property type="molecule type" value="Genomic_DNA"/>
</dbReference>
<gene>
    <name evidence="1" type="ORF">TI39_contig605g00005</name>
</gene>
<keyword evidence="2" id="KW-1185">Reference proteome</keyword>
<dbReference type="AlphaFoldDB" id="A0A0F4GGW8"/>
<dbReference type="Proteomes" id="UP000033647">
    <property type="component" value="Unassembled WGS sequence"/>
</dbReference>
<sequence length="106" mass="11544">MSNTNTNSNNGYWSNGVFYSTIGRQLPPLGPSAQTPLGPLPAQLGGNWLARDGGSAGNNVSADVHEYELDEQLEAWRRRQYGIPGVAGYCSEMLESMYFGSSRIEI</sequence>
<proteinExistence type="predicted"/>
<protein>
    <submittedName>
        <fullName evidence="1">Uncharacterized protein</fullName>
    </submittedName>
</protein>
<evidence type="ECO:0000313" key="2">
    <source>
        <dbReference type="Proteomes" id="UP000033647"/>
    </source>
</evidence>